<evidence type="ECO:0000256" key="1">
    <source>
        <dbReference type="SAM" id="SignalP"/>
    </source>
</evidence>
<dbReference type="InterPro" id="IPR050281">
    <property type="entry name" value="Flavin_monoamine_oxidase"/>
</dbReference>
<accession>A0AAJ0FHC4</accession>
<evidence type="ECO:0000313" key="3">
    <source>
        <dbReference type="EMBL" id="KAK1767562.1"/>
    </source>
</evidence>
<dbReference type="Gene3D" id="3.50.50.60">
    <property type="entry name" value="FAD/NAD(P)-binding domain"/>
    <property type="match status" value="1"/>
</dbReference>
<reference evidence="3" key="1">
    <citation type="submission" date="2023-06" db="EMBL/GenBank/DDBJ databases">
        <title>Genome-scale phylogeny and comparative genomics of the fungal order Sordariales.</title>
        <authorList>
            <consortium name="Lawrence Berkeley National Laboratory"/>
            <person name="Hensen N."/>
            <person name="Bonometti L."/>
            <person name="Westerberg I."/>
            <person name="Brannstrom I.O."/>
            <person name="Guillou S."/>
            <person name="Cros-Aarteil S."/>
            <person name="Calhoun S."/>
            <person name="Haridas S."/>
            <person name="Kuo A."/>
            <person name="Mondo S."/>
            <person name="Pangilinan J."/>
            <person name="Riley R."/>
            <person name="Labutti K."/>
            <person name="Andreopoulos B."/>
            <person name="Lipzen A."/>
            <person name="Chen C."/>
            <person name="Yanf M."/>
            <person name="Daum C."/>
            <person name="Ng V."/>
            <person name="Clum A."/>
            <person name="Steindorff A."/>
            <person name="Ohm R."/>
            <person name="Martin F."/>
            <person name="Silar P."/>
            <person name="Natvig D."/>
            <person name="Lalanne C."/>
            <person name="Gautier V."/>
            <person name="Ament-Velasquez S.L."/>
            <person name="Kruys A."/>
            <person name="Hutchinson M.I."/>
            <person name="Powell A.J."/>
            <person name="Barry K."/>
            <person name="Miller A.N."/>
            <person name="Grigoriev I.V."/>
            <person name="Debuchy R."/>
            <person name="Gladieux P."/>
            <person name="Thoren M.H."/>
            <person name="Johannesson H."/>
        </authorList>
    </citation>
    <scope>NUCLEOTIDE SEQUENCE</scope>
    <source>
        <strain evidence="3">8032-3</strain>
    </source>
</reference>
<dbReference type="RefSeq" id="XP_060283775.1">
    <property type="nucleotide sequence ID" value="XM_060425486.1"/>
</dbReference>
<dbReference type="Pfam" id="PF01593">
    <property type="entry name" value="Amino_oxidase"/>
    <property type="match status" value="1"/>
</dbReference>
<dbReference type="InterPro" id="IPR002937">
    <property type="entry name" value="Amino_oxidase"/>
</dbReference>
<dbReference type="GeneID" id="85308673"/>
<dbReference type="Gene3D" id="1.20.1440.240">
    <property type="match status" value="1"/>
</dbReference>
<protein>
    <submittedName>
        <fullName evidence="3">Flavin-containing amine oxidoreductase-domain containing protein</fullName>
    </submittedName>
</protein>
<dbReference type="Gene3D" id="3.90.660.10">
    <property type="match status" value="1"/>
</dbReference>
<organism evidence="3 4">
    <name type="scientific">Phialemonium atrogriseum</name>
    <dbReference type="NCBI Taxonomy" id="1093897"/>
    <lineage>
        <taxon>Eukaryota</taxon>
        <taxon>Fungi</taxon>
        <taxon>Dikarya</taxon>
        <taxon>Ascomycota</taxon>
        <taxon>Pezizomycotina</taxon>
        <taxon>Sordariomycetes</taxon>
        <taxon>Sordariomycetidae</taxon>
        <taxon>Cephalothecales</taxon>
        <taxon>Cephalothecaceae</taxon>
        <taxon>Phialemonium</taxon>
    </lineage>
</organism>
<comment type="caution">
    <text evidence="3">The sequence shown here is derived from an EMBL/GenBank/DDBJ whole genome shotgun (WGS) entry which is preliminary data.</text>
</comment>
<keyword evidence="1" id="KW-0732">Signal</keyword>
<dbReference type="Proteomes" id="UP001244011">
    <property type="component" value="Unassembled WGS sequence"/>
</dbReference>
<sequence>MKSLITALALSQAAWAAPSLPIRLETRTSLSSRLANVHLLFDEPVDGLIRFTYGSCSSIGEHDAHHMVSQGFSSHDRLVWIIPEEVTSGGCISAWGSSGTLLGRSEKQQFDIQNRRRSLSKRGPYSITMTNETGIDPWGPWFDGVELLKSKNMSAVDVSKAKSKDVAIVGAGMSGLMTYLCLTQAGLTHVKIIEAGERLGGRVHTEYLSGGPFDYSYQEMGPMRFPSTYTLDNATYNITDHQLVFQLAEEMNKLNGHDKNLSVDFIPWYQSSSNGLHYYNGIRLPNGMPPTTAQVEANTSLETPSILDKSTQHLETAIERALPGAEFYVAMAKNMFKAHREFLDGGLDGLPGDQWSEFAYMVNYLKANLNDTDNVSGGSSAVSFWDELYDGLYFSATTWKTIDGGLNRLPLSFHPLVDRVTTMNRTVERVQYSPSSCKKKVTLQSRNSYSETLQNSTHDYAVLAVPFSILKKWRIDGLPITMQNAINNVPYTAACKVALEFKTRFWEHFENPIYGSCSTSTDIPGIGSICYPSYNINGTGPATMIGSYISGSQWGARWVATPEQEHVEYVLNAMIEIHGDVAREQYTGKYNRRCWMLDPLESASWASPLVGQHQLYLPEYFKTHNNMIFVGEHTSYTHAWISSALESGIRGSVQLLLELGLVDEAKATVEKWMARWIEV</sequence>
<feature type="domain" description="Amine oxidase" evidence="2">
    <location>
        <begin position="173"/>
        <end position="655"/>
    </location>
</feature>
<evidence type="ECO:0000313" key="4">
    <source>
        <dbReference type="Proteomes" id="UP001244011"/>
    </source>
</evidence>
<keyword evidence="4" id="KW-1185">Reference proteome</keyword>
<name>A0AAJ0FHC4_9PEZI</name>
<feature type="chain" id="PRO_5042570285" evidence="1">
    <location>
        <begin position="17"/>
        <end position="679"/>
    </location>
</feature>
<dbReference type="InterPro" id="IPR036188">
    <property type="entry name" value="FAD/NAD-bd_sf"/>
</dbReference>
<dbReference type="AlphaFoldDB" id="A0AAJ0FHC4"/>
<dbReference type="SUPFAM" id="SSF51905">
    <property type="entry name" value="FAD/NAD(P)-binding domain"/>
    <property type="match status" value="1"/>
</dbReference>
<dbReference type="PANTHER" id="PTHR10742">
    <property type="entry name" value="FLAVIN MONOAMINE OXIDASE"/>
    <property type="match status" value="1"/>
</dbReference>
<feature type="signal peptide" evidence="1">
    <location>
        <begin position="1"/>
        <end position="16"/>
    </location>
</feature>
<dbReference type="PANTHER" id="PTHR10742:SF382">
    <property type="entry name" value="AMINE OXIDASE DOMAIN-CONTAINING PROTEIN"/>
    <property type="match status" value="1"/>
</dbReference>
<dbReference type="SUPFAM" id="SSF54373">
    <property type="entry name" value="FAD-linked reductases, C-terminal domain"/>
    <property type="match status" value="1"/>
</dbReference>
<dbReference type="GO" id="GO:0009063">
    <property type="term" value="P:amino acid catabolic process"/>
    <property type="evidence" value="ECO:0007669"/>
    <property type="project" value="TreeGrafter"/>
</dbReference>
<dbReference type="EMBL" id="MU839008">
    <property type="protein sequence ID" value="KAK1767562.1"/>
    <property type="molecule type" value="Genomic_DNA"/>
</dbReference>
<gene>
    <name evidence="3" type="ORF">QBC33DRAFT_491925</name>
</gene>
<proteinExistence type="predicted"/>
<dbReference type="GO" id="GO:0001716">
    <property type="term" value="F:L-amino-acid oxidase activity"/>
    <property type="evidence" value="ECO:0007669"/>
    <property type="project" value="TreeGrafter"/>
</dbReference>
<evidence type="ECO:0000259" key="2">
    <source>
        <dbReference type="Pfam" id="PF01593"/>
    </source>
</evidence>